<keyword evidence="1" id="KW-0472">Membrane</keyword>
<dbReference type="Gene3D" id="3.30.565.10">
    <property type="entry name" value="Histidine kinase-like ATPase, C-terminal domain"/>
    <property type="match status" value="1"/>
</dbReference>
<dbReference type="Pfam" id="PF06580">
    <property type="entry name" value="His_kinase"/>
    <property type="match status" value="1"/>
</dbReference>
<feature type="domain" description="Signal transduction histidine kinase internal region" evidence="2">
    <location>
        <begin position="151"/>
        <end position="230"/>
    </location>
</feature>
<feature type="transmembrane region" description="Helical" evidence="1">
    <location>
        <begin position="74"/>
        <end position="94"/>
    </location>
</feature>
<keyword evidence="1" id="KW-1133">Transmembrane helix</keyword>
<feature type="transmembrane region" description="Helical" evidence="1">
    <location>
        <begin position="7"/>
        <end position="25"/>
    </location>
</feature>
<reference evidence="3 4" key="1">
    <citation type="submission" date="2017-04" db="EMBL/GenBank/DDBJ databases">
        <title>Complete genome sequence of Flavobacterium kingsejong AJ004.</title>
        <authorList>
            <person name="Lee P.C."/>
        </authorList>
    </citation>
    <scope>NUCLEOTIDE SEQUENCE [LARGE SCALE GENOMIC DNA]</scope>
    <source>
        <strain evidence="3 4">AJ004</strain>
    </source>
</reference>
<dbReference type="Proteomes" id="UP000244677">
    <property type="component" value="Chromosome"/>
</dbReference>
<feature type="transmembrane region" description="Helical" evidence="1">
    <location>
        <begin position="45"/>
        <end position="62"/>
    </location>
</feature>
<dbReference type="GO" id="GO:0016020">
    <property type="term" value="C:membrane"/>
    <property type="evidence" value="ECO:0007669"/>
    <property type="project" value="InterPro"/>
</dbReference>
<dbReference type="PANTHER" id="PTHR34220:SF7">
    <property type="entry name" value="SENSOR HISTIDINE KINASE YPDA"/>
    <property type="match status" value="1"/>
</dbReference>
<sequence>MSKQHRLFLIYSIASIFFLCIPILSSPDFNYSLQLFRVAPFQRNFLSYVFLLGFFYANYLYFIPAYYLSDKKIAYAIIILGMFSIISFLPGILIPGGPMAPMGDRPPQAGPPPGMLFSDNYIPQFLFIFMLSFLSRINQQLNNIQMQKLHAEVSYLKAQINPHFLFNTLNSLYALTLEKSDEAPGAVLKLSAIMRYLVTESSRDYVPFAKEIAYLKDYIAMQLLRAGDNLTFSLDIKGETHDKQIAPLLLLPFIENAFKYGLSPEEKSEISIFIHSTEQQLFLRVRNTIVDVALTEEEKSETGIENTQKRLDLIYPGKHKLDIAQTKKNYLVELQIDLQ</sequence>
<dbReference type="KEGG" id="fki:FK004_06985"/>
<dbReference type="PANTHER" id="PTHR34220">
    <property type="entry name" value="SENSOR HISTIDINE KINASE YPDA"/>
    <property type="match status" value="1"/>
</dbReference>
<dbReference type="InterPro" id="IPR010559">
    <property type="entry name" value="Sig_transdc_His_kin_internal"/>
</dbReference>
<accession>A0A2S1LML9</accession>
<feature type="transmembrane region" description="Helical" evidence="1">
    <location>
        <begin position="121"/>
        <end position="138"/>
    </location>
</feature>
<dbReference type="OrthoDB" id="9809908at2"/>
<dbReference type="EMBL" id="CP020919">
    <property type="protein sequence ID" value="AWG24992.1"/>
    <property type="molecule type" value="Genomic_DNA"/>
</dbReference>
<evidence type="ECO:0000256" key="1">
    <source>
        <dbReference type="SAM" id="Phobius"/>
    </source>
</evidence>
<gene>
    <name evidence="3" type="ORF">FK004_06985</name>
</gene>
<dbReference type="SUPFAM" id="SSF55874">
    <property type="entry name" value="ATPase domain of HSP90 chaperone/DNA topoisomerase II/histidine kinase"/>
    <property type="match status" value="1"/>
</dbReference>
<name>A0A2S1LML9_9FLAO</name>
<proteinExistence type="predicted"/>
<dbReference type="AlphaFoldDB" id="A0A2S1LML9"/>
<evidence type="ECO:0000313" key="3">
    <source>
        <dbReference type="EMBL" id="AWG24992.1"/>
    </source>
</evidence>
<dbReference type="GO" id="GO:0000155">
    <property type="term" value="F:phosphorelay sensor kinase activity"/>
    <property type="evidence" value="ECO:0007669"/>
    <property type="project" value="InterPro"/>
</dbReference>
<dbReference type="InterPro" id="IPR050640">
    <property type="entry name" value="Bact_2-comp_sensor_kinase"/>
</dbReference>
<protein>
    <recommendedName>
        <fullName evidence="2">Signal transduction histidine kinase internal region domain-containing protein</fullName>
    </recommendedName>
</protein>
<evidence type="ECO:0000259" key="2">
    <source>
        <dbReference type="Pfam" id="PF06580"/>
    </source>
</evidence>
<keyword evidence="1" id="KW-0812">Transmembrane</keyword>
<organism evidence="3 4">
    <name type="scientific">Flavobacterium kingsejongi</name>
    <dbReference type="NCBI Taxonomy" id="1678728"/>
    <lineage>
        <taxon>Bacteria</taxon>
        <taxon>Pseudomonadati</taxon>
        <taxon>Bacteroidota</taxon>
        <taxon>Flavobacteriia</taxon>
        <taxon>Flavobacteriales</taxon>
        <taxon>Flavobacteriaceae</taxon>
        <taxon>Flavobacterium</taxon>
    </lineage>
</organism>
<dbReference type="RefSeq" id="WP_108736613.1">
    <property type="nucleotide sequence ID" value="NZ_CP020919.1"/>
</dbReference>
<keyword evidence="4" id="KW-1185">Reference proteome</keyword>
<evidence type="ECO:0000313" key="4">
    <source>
        <dbReference type="Proteomes" id="UP000244677"/>
    </source>
</evidence>
<dbReference type="InterPro" id="IPR036890">
    <property type="entry name" value="HATPase_C_sf"/>
</dbReference>